<dbReference type="EMBL" id="UZAG01016790">
    <property type="protein sequence ID" value="VDO30834.1"/>
    <property type="molecule type" value="Genomic_DNA"/>
</dbReference>
<dbReference type="PROSITE" id="PS50191">
    <property type="entry name" value="CRAL_TRIO"/>
    <property type="match status" value="1"/>
</dbReference>
<evidence type="ECO:0000256" key="2">
    <source>
        <dbReference type="SAM" id="Phobius"/>
    </source>
</evidence>
<evidence type="ECO:0000313" key="6">
    <source>
        <dbReference type="Proteomes" id="UP000280834"/>
    </source>
</evidence>
<keyword evidence="2" id="KW-0472">Membrane</keyword>
<dbReference type="InterPro" id="IPR000535">
    <property type="entry name" value="MSP_dom"/>
</dbReference>
<gene>
    <name evidence="5" type="ORF">BTMF_LOCUS9157</name>
</gene>
<dbReference type="GO" id="GO:0012505">
    <property type="term" value="C:endomembrane system"/>
    <property type="evidence" value="ECO:0007669"/>
    <property type="project" value="TreeGrafter"/>
</dbReference>
<evidence type="ECO:0000259" key="4">
    <source>
        <dbReference type="PROSITE" id="PS50202"/>
    </source>
</evidence>
<name>A0A0R3QTS1_9BILA</name>
<keyword evidence="2" id="KW-0812">Transmembrane</keyword>
<feature type="domain" description="CRAL-TRIO" evidence="3">
    <location>
        <begin position="107"/>
        <end position="252"/>
    </location>
</feature>
<accession>A0A0R3QTS1</accession>
<evidence type="ECO:0000259" key="3">
    <source>
        <dbReference type="PROSITE" id="PS50191"/>
    </source>
</evidence>
<reference evidence="7" key="1">
    <citation type="submission" date="2017-02" db="UniProtKB">
        <authorList>
            <consortium name="WormBaseParasite"/>
        </authorList>
    </citation>
    <scope>IDENTIFICATION</scope>
</reference>
<evidence type="ECO:0000256" key="1">
    <source>
        <dbReference type="SAM" id="MobiDB-lite"/>
    </source>
</evidence>
<feature type="compositionally biased region" description="Polar residues" evidence="1">
    <location>
        <begin position="312"/>
        <end position="329"/>
    </location>
</feature>
<evidence type="ECO:0000313" key="7">
    <source>
        <dbReference type="WBParaSite" id="BTMF_0001112301-mRNA-1"/>
    </source>
</evidence>
<dbReference type="PANTHER" id="PTHR46384:SF1">
    <property type="entry name" value="MOTILE SPERM DOMAIN-CONTAINING PROTEIN 2"/>
    <property type="match status" value="1"/>
</dbReference>
<feature type="region of interest" description="Disordered" evidence="1">
    <location>
        <begin position="306"/>
        <end position="331"/>
    </location>
</feature>
<dbReference type="GO" id="GO:0140284">
    <property type="term" value="C:endoplasmic reticulum-endosome membrane contact site"/>
    <property type="evidence" value="ECO:0007669"/>
    <property type="project" value="TreeGrafter"/>
</dbReference>
<dbReference type="Gene3D" id="2.60.40.10">
    <property type="entry name" value="Immunoglobulins"/>
    <property type="match status" value="1"/>
</dbReference>
<organism evidence="7">
    <name type="scientific">Brugia timori</name>
    <dbReference type="NCBI Taxonomy" id="42155"/>
    <lineage>
        <taxon>Eukaryota</taxon>
        <taxon>Metazoa</taxon>
        <taxon>Ecdysozoa</taxon>
        <taxon>Nematoda</taxon>
        <taxon>Chromadorea</taxon>
        <taxon>Rhabditida</taxon>
        <taxon>Spirurina</taxon>
        <taxon>Spiruromorpha</taxon>
        <taxon>Filarioidea</taxon>
        <taxon>Onchocercidae</taxon>
        <taxon>Brugia</taxon>
    </lineage>
</organism>
<keyword evidence="2" id="KW-1133">Transmembrane helix</keyword>
<dbReference type="InterPro" id="IPR008962">
    <property type="entry name" value="PapD-like_sf"/>
</dbReference>
<feature type="transmembrane region" description="Helical" evidence="2">
    <location>
        <begin position="519"/>
        <end position="537"/>
    </location>
</feature>
<dbReference type="PROSITE" id="PS50202">
    <property type="entry name" value="MSP"/>
    <property type="match status" value="1"/>
</dbReference>
<dbReference type="Gene3D" id="3.40.525.10">
    <property type="entry name" value="CRAL-TRIO lipid binding domain"/>
    <property type="match status" value="1"/>
</dbReference>
<feature type="domain" description="MSP" evidence="4">
    <location>
        <begin position="357"/>
        <end position="474"/>
    </location>
</feature>
<dbReference type="AlphaFoldDB" id="A0A0R3QTS1"/>
<dbReference type="SUPFAM" id="SSF52087">
    <property type="entry name" value="CRAL/TRIO domain"/>
    <property type="match status" value="1"/>
</dbReference>
<dbReference type="InterPro" id="IPR001251">
    <property type="entry name" value="CRAL-TRIO_dom"/>
</dbReference>
<dbReference type="SUPFAM" id="SSF46938">
    <property type="entry name" value="CRAL/TRIO N-terminal domain"/>
    <property type="match status" value="1"/>
</dbReference>
<dbReference type="Pfam" id="PF00635">
    <property type="entry name" value="Motile_Sperm"/>
    <property type="match status" value="1"/>
</dbReference>
<dbReference type="InterPro" id="IPR053012">
    <property type="entry name" value="ER-organelle_contact"/>
</dbReference>
<reference evidence="5 6" key="2">
    <citation type="submission" date="2018-11" db="EMBL/GenBank/DDBJ databases">
        <authorList>
            <consortium name="Pathogen Informatics"/>
        </authorList>
    </citation>
    <scope>NUCLEOTIDE SEQUENCE [LARGE SCALE GENOMIC DNA]</scope>
</reference>
<dbReference type="InterPro" id="IPR036273">
    <property type="entry name" value="CRAL/TRIO_N_dom_sf"/>
</dbReference>
<keyword evidence="6" id="KW-1185">Reference proteome</keyword>
<sequence length="567" mass="65118">MTAGEECYELLQVLRKRLRKVLILKNPVKNTGRMTSQISASKMLTQSVAGAKVSNNDLNRIFTEDWWPLSFLLAYHYDVDVTYSVIVECLKWRRSFCVDNISLLELKPLLDRGLAYIHGKDCNVWINMRQHVIGQQNSDKLIIYWLERHTMELQAAPITLLFDMSLCCLQNMDLDLIKFIIRSCKYYYPSCLTSLLIFENPGLLKASWILLRTWMSPEMQRLLQYVKRSSLSAHVPLPYIPKRYGGQDNFMFTMDELARCIPLRSPSSELIYNQQDTLQNDTANSDVPFNDTTYFNNLGSRRSVTFEEENTSRGTSLTSSSQLVPSATKRNGLPQALRPLAEARLHTPIKDYAKVKFLSICPREELTLNHVSGENDMADVIVLKNESIRNVAYKIKITSPEKFRIRPSTGTVAPGATEFIRVYLQHEFRNSVPHEKLLLMAVETNGESTESFGSVWKHSSEETKVEHKLRCRLSVENHMATATAELMDSTIKESESNLPVSTITLVKTLETRVVCRQNIIMILMAFIIVLQLLSFIWQHRYFTSNLQKDFCSKFPSSSNNPFFNSEL</sequence>
<dbReference type="CDD" id="cd00170">
    <property type="entry name" value="SEC14"/>
    <property type="match status" value="1"/>
</dbReference>
<dbReference type="PANTHER" id="PTHR46384">
    <property type="entry name" value="MOTILE SPERM DOMAIN-CONTAINING PROTEIN 2"/>
    <property type="match status" value="1"/>
</dbReference>
<dbReference type="STRING" id="42155.A0A0R3QTS1"/>
<protein>
    <submittedName>
        <fullName evidence="7">Major sperm protein</fullName>
    </submittedName>
</protein>
<dbReference type="Proteomes" id="UP000280834">
    <property type="component" value="Unassembled WGS sequence"/>
</dbReference>
<dbReference type="InterPro" id="IPR013783">
    <property type="entry name" value="Ig-like_fold"/>
</dbReference>
<dbReference type="WBParaSite" id="BTMF_0001112301-mRNA-1">
    <property type="protein sequence ID" value="BTMF_0001112301-mRNA-1"/>
    <property type="gene ID" value="BTMF_0001112301"/>
</dbReference>
<dbReference type="InterPro" id="IPR036865">
    <property type="entry name" value="CRAL-TRIO_dom_sf"/>
</dbReference>
<proteinExistence type="predicted"/>
<evidence type="ECO:0000313" key="5">
    <source>
        <dbReference type="EMBL" id="VDO30834.1"/>
    </source>
</evidence>
<dbReference type="Pfam" id="PF00650">
    <property type="entry name" value="CRAL_TRIO"/>
    <property type="match status" value="1"/>
</dbReference>
<dbReference type="SUPFAM" id="SSF49354">
    <property type="entry name" value="PapD-like"/>
    <property type="match status" value="1"/>
</dbReference>